<organism evidence="2 3">
    <name type="scientific">Berkelbacteria bacterium GW2011_GWA2_38_9</name>
    <dbReference type="NCBI Taxonomy" id="1618334"/>
    <lineage>
        <taxon>Bacteria</taxon>
        <taxon>Candidatus Berkelbacteria</taxon>
    </lineage>
</organism>
<sequence length="264" mass="28329">MKKFLSLATSTVATLSMAIAPVMSVAAVNETGNGAPSGTHYNLNIIGVQNPKTATMDGSNGHVIFVPLTNKAKIELQEGADFAVLDANATDGSPARFQLPDPGLDPYVVGQYMTGVDTVSDYSVFVRSLGKPGGYATITTCADVILSGLESFLSAQDAKVINRAGEFGGQCSIEQVGQEITMRTSGKSTFTNVTAQLLTIVLKVEVDYDGDVIIDDTVYVRVPIFDSMLEKEYWEYDNNGLKLLQARFYPVGTDVSEADLEAWE</sequence>
<feature type="chain" id="PRO_5002533358" evidence="1">
    <location>
        <begin position="27"/>
        <end position="264"/>
    </location>
</feature>
<reference evidence="2 3" key="1">
    <citation type="journal article" date="2015" name="Nature">
        <title>rRNA introns, odd ribosomes, and small enigmatic genomes across a large radiation of phyla.</title>
        <authorList>
            <person name="Brown C.T."/>
            <person name="Hug L.A."/>
            <person name="Thomas B.C."/>
            <person name="Sharon I."/>
            <person name="Castelle C.J."/>
            <person name="Singh A."/>
            <person name="Wilkins M.J."/>
            <person name="Williams K.H."/>
            <person name="Banfield J.F."/>
        </authorList>
    </citation>
    <scope>NUCLEOTIDE SEQUENCE [LARGE SCALE GENOMIC DNA]</scope>
</reference>
<comment type="caution">
    <text evidence="2">The sequence shown here is derived from an EMBL/GenBank/DDBJ whole genome shotgun (WGS) entry which is preliminary data.</text>
</comment>
<keyword evidence="1" id="KW-0732">Signal</keyword>
<dbReference type="AlphaFoldDB" id="A0A0G0L703"/>
<dbReference type="Proteomes" id="UP000033934">
    <property type="component" value="Unassembled WGS sequence"/>
</dbReference>
<accession>A0A0G0L703</accession>
<dbReference type="EMBL" id="LBVO01000062">
    <property type="protein sequence ID" value="KKQ86797.1"/>
    <property type="molecule type" value="Genomic_DNA"/>
</dbReference>
<evidence type="ECO:0000256" key="1">
    <source>
        <dbReference type="SAM" id="SignalP"/>
    </source>
</evidence>
<gene>
    <name evidence="2" type="ORF">UT11_C0062G0002</name>
</gene>
<protein>
    <submittedName>
        <fullName evidence="2">Uncharacterized protein</fullName>
    </submittedName>
</protein>
<name>A0A0G0L703_9BACT</name>
<proteinExistence type="predicted"/>
<evidence type="ECO:0000313" key="2">
    <source>
        <dbReference type="EMBL" id="KKQ86797.1"/>
    </source>
</evidence>
<feature type="signal peptide" evidence="1">
    <location>
        <begin position="1"/>
        <end position="26"/>
    </location>
</feature>
<evidence type="ECO:0000313" key="3">
    <source>
        <dbReference type="Proteomes" id="UP000033934"/>
    </source>
</evidence>